<dbReference type="GO" id="GO:0016020">
    <property type="term" value="C:membrane"/>
    <property type="evidence" value="ECO:0007669"/>
    <property type="project" value="TreeGrafter"/>
</dbReference>
<comment type="similarity">
    <text evidence="1">Belongs to the cytochrome b5 family. MAPR subfamily.</text>
</comment>
<dbReference type="InterPro" id="IPR050577">
    <property type="entry name" value="MAPR/NEUFC/NENF-like"/>
</dbReference>
<dbReference type="WBParaSite" id="Gr19_v10_g1221.t1">
    <property type="protein sequence ID" value="Gr19_v10_g1221.t1"/>
    <property type="gene ID" value="Gr19_v10_g1221"/>
</dbReference>
<name>A0A914H0V8_GLORO</name>
<accession>A0A914H0V8</accession>
<evidence type="ECO:0000313" key="4">
    <source>
        <dbReference type="WBParaSite" id="Gr19_v10_g1221.t1"/>
    </source>
</evidence>
<protein>
    <submittedName>
        <fullName evidence="4">Cytochrome b5 heme-binding domain-containing protein</fullName>
    </submittedName>
</protein>
<dbReference type="Proteomes" id="UP000887572">
    <property type="component" value="Unplaced"/>
</dbReference>
<dbReference type="PANTHER" id="PTHR10281">
    <property type="entry name" value="MEMBRANE-ASSOCIATED PROGESTERONE RECEPTOR COMPONENT-RELATED"/>
    <property type="match status" value="1"/>
</dbReference>
<dbReference type="PANTHER" id="PTHR10281:SF4">
    <property type="entry name" value="NEUFERRICIN"/>
    <property type="match status" value="1"/>
</dbReference>
<evidence type="ECO:0000256" key="1">
    <source>
        <dbReference type="ARBA" id="ARBA00038357"/>
    </source>
</evidence>
<reference evidence="4" key="1">
    <citation type="submission" date="2022-11" db="UniProtKB">
        <authorList>
            <consortium name="WormBaseParasite"/>
        </authorList>
    </citation>
    <scope>IDENTIFICATION</scope>
</reference>
<evidence type="ECO:0000313" key="3">
    <source>
        <dbReference type="Proteomes" id="UP000887572"/>
    </source>
</evidence>
<dbReference type="SUPFAM" id="SSF55856">
    <property type="entry name" value="Cytochrome b5-like heme/steroid binding domain"/>
    <property type="match status" value="1"/>
</dbReference>
<dbReference type="GO" id="GO:0012505">
    <property type="term" value="C:endomembrane system"/>
    <property type="evidence" value="ECO:0007669"/>
    <property type="project" value="TreeGrafter"/>
</dbReference>
<keyword evidence="3" id="KW-1185">Reference proteome</keyword>
<evidence type="ECO:0000259" key="2">
    <source>
        <dbReference type="SMART" id="SM01117"/>
    </source>
</evidence>
<dbReference type="InterPro" id="IPR001199">
    <property type="entry name" value="Cyt_B5-like_heme/steroid-bd"/>
</dbReference>
<dbReference type="InterPro" id="IPR036400">
    <property type="entry name" value="Cyt_B5-like_heme/steroid_sf"/>
</dbReference>
<dbReference type="Gene3D" id="3.10.120.10">
    <property type="entry name" value="Cytochrome b5-like heme/steroid binding domain"/>
    <property type="match status" value="1"/>
</dbReference>
<organism evidence="3 4">
    <name type="scientific">Globodera rostochiensis</name>
    <name type="common">Golden nematode worm</name>
    <name type="synonym">Heterodera rostochiensis</name>
    <dbReference type="NCBI Taxonomy" id="31243"/>
    <lineage>
        <taxon>Eukaryota</taxon>
        <taxon>Metazoa</taxon>
        <taxon>Ecdysozoa</taxon>
        <taxon>Nematoda</taxon>
        <taxon>Chromadorea</taxon>
        <taxon>Rhabditida</taxon>
        <taxon>Tylenchina</taxon>
        <taxon>Tylenchomorpha</taxon>
        <taxon>Tylenchoidea</taxon>
        <taxon>Heteroderidae</taxon>
        <taxon>Heteroderinae</taxon>
        <taxon>Globodera</taxon>
    </lineage>
</organism>
<feature type="domain" description="Cytochrome b5 heme-binding" evidence="2">
    <location>
        <begin position="57"/>
        <end position="153"/>
    </location>
</feature>
<sequence length="280" mass="31776">MVWVHERIRQVPFVGGFLFSLDRRIGRNLPRRRPTPQKQRQNHGPAKVLEKEHLPIFTADRLALHDGSDPSKPIYLAILGQVFDVDKGRKHYGIGGGYHFFAGKDATRTFVSGDFSSSGDCSDASELSENELLSVKDWITFYEREYRLVGLLDGAYYDRRGRPTEKLRQMHKRMEKAKQWKADQLREQSVFPPCNSEWKKGVGGRVWCTSRSGGVARDWVGVPMKLFSPGFKEHKCVCVKNFGPSLRSPDVGTGRGDLDHPSLVGYEECAPDSNSCRIFE</sequence>
<dbReference type="Pfam" id="PF00173">
    <property type="entry name" value="Cyt-b5"/>
    <property type="match status" value="1"/>
</dbReference>
<dbReference type="SMART" id="SM01117">
    <property type="entry name" value="Cyt-b5"/>
    <property type="match status" value="1"/>
</dbReference>
<proteinExistence type="inferred from homology"/>
<dbReference type="AlphaFoldDB" id="A0A914H0V8"/>